<proteinExistence type="predicted"/>
<dbReference type="EMBL" id="CM039432">
    <property type="protein sequence ID" value="KAI4332317.1"/>
    <property type="molecule type" value="Genomic_DNA"/>
</dbReference>
<evidence type="ECO:0000313" key="1">
    <source>
        <dbReference type="EMBL" id="KAI4332317.1"/>
    </source>
</evidence>
<gene>
    <name evidence="1" type="ORF">L6164_017239</name>
</gene>
<reference evidence="1 2" key="1">
    <citation type="journal article" date="2022" name="DNA Res.">
        <title>Chromosomal-level genome assembly of the orchid tree Bauhinia variegata (Leguminosae; Cercidoideae) supports the allotetraploid origin hypothesis of Bauhinia.</title>
        <authorList>
            <person name="Zhong Y."/>
            <person name="Chen Y."/>
            <person name="Zheng D."/>
            <person name="Pang J."/>
            <person name="Liu Y."/>
            <person name="Luo S."/>
            <person name="Meng S."/>
            <person name="Qian L."/>
            <person name="Wei D."/>
            <person name="Dai S."/>
            <person name="Zhou R."/>
        </authorList>
    </citation>
    <scope>NUCLEOTIDE SEQUENCE [LARGE SCALE GENOMIC DNA]</scope>
    <source>
        <strain evidence="1">BV-YZ2020</strain>
    </source>
</reference>
<protein>
    <submittedName>
        <fullName evidence="1">Uncharacterized protein</fullName>
    </submittedName>
</protein>
<accession>A0ACB9N7G3</accession>
<name>A0ACB9N7G3_BAUVA</name>
<keyword evidence="2" id="KW-1185">Reference proteome</keyword>
<dbReference type="Proteomes" id="UP000828941">
    <property type="component" value="Chromosome 7"/>
</dbReference>
<sequence length="223" mass="23674">MCANRRAMPKLCKFIERSGSEAEDLLKKKRKIGETSFAPIVVDYFPRRSQPSDATPDPTVEPIGDLPTSIALEATFANMPSSFHDLAEEPVCPSLSRKGTQNKTTVPKGRVSFVSVALQPKDPSSLKPSPVRVNASGSADEVRGSTPSGGTAGLSGASSGAVSSPSGRSTVPPLMGFSPLDPATLVAEFRHIWSDAMLGELGEAFHRYFGIVQVLNDCVKAEQ</sequence>
<evidence type="ECO:0000313" key="2">
    <source>
        <dbReference type="Proteomes" id="UP000828941"/>
    </source>
</evidence>
<organism evidence="1 2">
    <name type="scientific">Bauhinia variegata</name>
    <name type="common">Purple orchid tree</name>
    <name type="synonym">Phanera variegata</name>
    <dbReference type="NCBI Taxonomy" id="167791"/>
    <lineage>
        <taxon>Eukaryota</taxon>
        <taxon>Viridiplantae</taxon>
        <taxon>Streptophyta</taxon>
        <taxon>Embryophyta</taxon>
        <taxon>Tracheophyta</taxon>
        <taxon>Spermatophyta</taxon>
        <taxon>Magnoliopsida</taxon>
        <taxon>eudicotyledons</taxon>
        <taxon>Gunneridae</taxon>
        <taxon>Pentapetalae</taxon>
        <taxon>rosids</taxon>
        <taxon>fabids</taxon>
        <taxon>Fabales</taxon>
        <taxon>Fabaceae</taxon>
        <taxon>Cercidoideae</taxon>
        <taxon>Cercideae</taxon>
        <taxon>Bauhiniinae</taxon>
        <taxon>Bauhinia</taxon>
    </lineage>
</organism>
<comment type="caution">
    <text evidence="1">The sequence shown here is derived from an EMBL/GenBank/DDBJ whole genome shotgun (WGS) entry which is preliminary data.</text>
</comment>